<comment type="caution">
    <text evidence="2">The sequence shown here is derived from an EMBL/GenBank/DDBJ whole genome shotgun (WGS) entry which is preliminary data.</text>
</comment>
<gene>
    <name evidence="2" type="ORF">PZE19_18370</name>
</gene>
<dbReference type="EMBL" id="JARRAG010000002">
    <property type="protein sequence ID" value="MDG3005757.1"/>
    <property type="molecule type" value="Genomic_DNA"/>
</dbReference>
<dbReference type="Pfam" id="PF07610">
    <property type="entry name" value="DUF1573"/>
    <property type="match status" value="1"/>
</dbReference>
<dbReference type="RefSeq" id="WP_277862087.1">
    <property type="nucleotide sequence ID" value="NZ_JARRAG010000002.1"/>
</dbReference>
<dbReference type="InterPro" id="IPR013783">
    <property type="entry name" value="Ig-like_fold"/>
</dbReference>
<accession>A0ABT6FDV7</accession>
<keyword evidence="1" id="KW-0732">Signal</keyword>
<organism evidence="2 3">
    <name type="scientific">Paludisphaera mucosa</name>
    <dbReference type="NCBI Taxonomy" id="3030827"/>
    <lineage>
        <taxon>Bacteria</taxon>
        <taxon>Pseudomonadati</taxon>
        <taxon>Planctomycetota</taxon>
        <taxon>Planctomycetia</taxon>
        <taxon>Isosphaerales</taxon>
        <taxon>Isosphaeraceae</taxon>
        <taxon>Paludisphaera</taxon>
    </lineage>
</organism>
<feature type="signal peptide" evidence="1">
    <location>
        <begin position="1"/>
        <end position="26"/>
    </location>
</feature>
<dbReference type="Proteomes" id="UP001216907">
    <property type="component" value="Unassembled WGS sequence"/>
</dbReference>
<dbReference type="Gene3D" id="2.60.40.10">
    <property type="entry name" value="Immunoglobulins"/>
    <property type="match status" value="2"/>
</dbReference>
<sequence length="338" mass="35846">MTRRRMIAVLAVGMAAGLVGTTSARAANWADALFAERSHHFGPVPRGAKVKHEFVLVNKLAEPVTILNLRPSCGCTSGKASASTVNPGESAVVEAQMDTRNFLGEKATILFATLVTASGREAEVRLHVTSHILADIVLNPGAIDFGTVVKGQAATQTLTIDRINGANWKFERMISASRAITAQLVETKRDATGAVSYRLEVGIKPDAPAGPIRDEIRLLSNDRETRSIPVMVSGWVRGDLSASPSLLTLGEVASAEGKQGKFIIRASQPFAITGVEGAGDGFSIVPPDGAKKAMHILTVAYKPEEGTTRGDLRRIFRVSTDIPGEPPLDLTATLHVAP</sequence>
<dbReference type="PANTHER" id="PTHR37833">
    <property type="entry name" value="LIPOPROTEIN-RELATED"/>
    <property type="match status" value="1"/>
</dbReference>
<evidence type="ECO:0000313" key="2">
    <source>
        <dbReference type="EMBL" id="MDG3005757.1"/>
    </source>
</evidence>
<evidence type="ECO:0000256" key="1">
    <source>
        <dbReference type="SAM" id="SignalP"/>
    </source>
</evidence>
<dbReference type="InterPro" id="IPR011467">
    <property type="entry name" value="DUF1573"/>
</dbReference>
<keyword evidence="3" id="KW-1185">Reference proteome</keyword>
<feature type="chain" id="PRO_5047137846" evidence="1">
    <location>
        <begin position="27"/>
        <end position="338"/>
    </location>
</feature>
<name>A0ABT6FDV7_9BACT</name>
<evidence type="ECO:0000313" key="3">
    <source>
        <dbReference type="Proteomes" id="UP001216907"/>
    </source>
</evidence>
<reference evidence="2 3" key="1">
    <citation type="submission" date="2023-03" db="EMBL/GenBank/DDBJ databases">
        <title>Paludisphaera mucosa sp. nov. a novel planctomycete from northern fen.</title>
        <authorList>
            <person name="Ivanova A."/>
        </authorList>
    </citation>
    <scope>NUCLEOTIDE SEQUENCE [LARGE SCALE GENOMIC DNA]</scope>
    <source>
        <strain evidence="2 3">Pla2</strain>
    </source>
</reference>
<dbReference type="PANTHER" id="PTHR37833:SF1">
    <property type="entry name" value="SIGNAL PEPTIDE PROTEIN"/>
    <property type="match status" value="1"/>
</dbReference>
<protein>
    <submittedName>
        <fullName evidence="2">DUF1573 domain-containing protein</fullName>
    </submittedName>
</protein>
<proteinExistence type="predicted"/>